<dbReference type="EMBL" id="LPLZ01000081">
    <property type="protein sequence ID" value="KWN05586.1"/>
    <property type="molecule type" value="Genomic_DNA"/>
</dbReference>
<comment type="caution">
    <text evidence="1">The sequence shown here is derived from an EMBL/GenBank/DDBJ whole genome shotgun (WGS) entry which is preliminary data.</text>
</comment>
<dbReference type="Proteomes" id="UP000068016">
    <property type="component" value="Unassembled WGS sequence"/>
</dbReference>
<dbReference type="RefSeq" id="WP_060348652.1">
    <property type="nucleotide sequence ID" value="NZ_LPLZ01000081.1"/>
</dbReference>
<dbReference type="AlphaFoldDB" id="A0A108E6H3"/>
<protein>
    <submittedName>
        <fullName evidence="1">Uncharacterized protein</fullName>
    </submittedName>
</protein>
<accession>A0A108E6H3</accession>
<gene>
    <name evidence="1" type="ORF">WT83_28900</name>
</gene>
<evidence type="ECO:0000313" key="1">
    <source>
        <dbReference type="EMBL" id="KWN05586.1"/>
    </source>
</evidence>
<reference evidence="1 2" key="1">
    <citation type="submission" date="2015-11" db="EMBL/GenBank/DDBJ databases">
        <title>Expanding the genomic diversity of Burkholderia species for the development of highly accurate diagnostics.</title>
        <authorList>
            <person name="Sahl J."/>
            <person name="Keim P."/>
            <person name="Wagner D."/>
        </authorList>
    </citation>
    <scope>NUCLEOTIDE SEQUENCE [LARGE SCALE GENOMIC DNA]</scope>
    <source>
        <strain evidence="1 2">MSMB793WGS</strain>
    </source>
</reference>
<name>A0A108E6H3_9BURK</name>
<evidence type="ECO:0000313" key="2">
    <source>
        <dbReference type="Proteomes" id="UP000068016"/>
    </source>
</evidence>
<sequence length="294" mass="31431">MTPSAEQLTLTAPYTRSDFAALRAWVQRVPLSALAVRYDDPDTTPYEDALATLERHLKMMRDDLVHLALLNSTSALAEHLKTSICQHGHARLTAISLKMVEAAGPLAAAAPAADHAVSLCFRPPIAWQLAGEGGATLGDLIAFCNARGGCWWRRLLVAWLRIHAASLSTTIVADVLMTELLASVSAASVALVLPDLSGARSTNRAAGRCYLHVAHNLDAPRAYTRELELLLRAATAKQERLDGARPRSITLGWATRDYAAALTAGVGMRRGRTIADGAIASAQGVVSTRRNRGA</sequence>
<proteinExistence type="predicted"/>
<organism evidence="1 2">
    <name type="scientific">Burkholderia territorii</name>
    <dbReference type="NCBI Taxonomy" id="1503055"/>
    <lineage>
        <taxon>Bacteria</taxon>
        <taxon>Pseudomonadati</taxon>
        <taxon>Pseudomonadota</taxon>
        <taxon>Betaproteobacteria</taxon>
        <taxon>Burkholderiales</taxon>
        <taxon>Burkholderiaceae</taxon>
        <taxon>Burkholderia</taxon>
        <taxon>Burkholderia cepacia complex</taxon>
    </lineage>
</organism>